<dbReference type="RefSeq" id="WP_068270618.1">
    <property type="nucleotide sequence ID" value="NZ_LQZG01000001.1"/>
</dbReference>
<dbReference type="AlphaFoldDB" id="A0A176QFQ9"/>
<comment type="caution">
    <text evidence="2">The sequence shown here is derived from an EMBL/GenBank/DDBJ whole genome shotgun (WGS) entry which is preliminary data.</text>
</comment>
<dbReference type="Proteomes" id="UP000076976">
    <property type="component" value="Unassembled WGS sequence"/>
</dbReference>
<evidence type="ECO:0000256" key="1">
    <source>
        <dbReference type="SAM" id="MobiDB-lite"/>
    </source>
</evidence>
<dbReference type="EMBL" id="LQZG01000001">
    <property type="protein sequence ID" value="OAB88559.1"/>
    <property type="molecule type" value="Genomic_DNA"/>
</dbReference>
<sequence length="117" mass="12153">MARISFLAGVGVGYVLGARAGRQRYEQIKTQASQLWSSPKVQRTVDQAKDTAKTQAPVVADKVTGAAKDAAGTVKDKAGSAHLPGRGEDLPDTIHRGDDGELHADTSGFGPGGDKLP</sequence>
<proteinExistence type="predicted"/>
<dbReference type="STRING" id="262209.AWH69_01800"/>
<protein>
    <recommendedName>
        <fullName evidence="4">YtxH domain-containing protein</fullName>
    </recommendedName>
</protein>
<accession>A0A176QFQ9</accession>
<evidence type="ECO:0000313" key="3">
    <source>
        <dbReference type="Proteomes" id="UP000076976"/>
    </source>
</evidence>
<evidence type="ECO:0008006" key="4">
    <source>
        <dbReference type="Google" id="ProtNLM"/>
    </source>
</evidence>
<reference evidence="2 3" key="1">
    <citation type="submission" date="2016-01" db="EMBL/GenBank/DDBJ databases">
        <title>Janibacter melonis strain CD11_4 genome sequencing and assembly.</title>
        <authorList>
            <person name="Nair G.R."/>
            <person name="Kaur G."/>
            <person name="Chander A.M."/>
            <person name="Mayilraj S."/>
        </authorList>
    </citation>
    <scope>NUCLEOTIDE SEQUENCE [LARGE SCALE GENOMIC DNA]</scope>
    <source>
        <strain evidence="2 3">CD11-4</strain>
    </source>
</reference>
<organism evidence="2 3">
    <name type="scientific">Janibacter melonis</name>
    <dbReference type="NCBI Taxonomy" id="262209"/>
    <lineage>
        <taxon>Bacteria</taxon>
        <taxon>Bacillati</taxon>
        <taxon>Actinomycetota</taxon>
        <taxon>Actinomycetes</taxon>
        <taxon>Micrococcales</taxon>
        <taxon>Intrasporangiaceae</taxon>
        <taxon>Janibacter</taxon>
    </lineage>
</organism>
<feature type="region of interest" description="Disordered" evidence="1">
    <location>
        <begin position="71"/>
        <end position="117"/>
    </location>
</feature>
<evidence type="ECO:0000313" key="2">
    <source>
        <dbReference type="EMBL" id="OAB88559.1"/>
    </source>
</evidence>
<gene>
    <name evidence="2" type="ORF">AWH69_01800</name>
</gene>
<feature type="compositionally biased region" description="Basic and acidic residues" evidence="1">
    <location>
        <begin position="74"/>
        <end position="104"/>
    </location>
</feature>
<keyword evidence="3" id="KW-1185">Reference proteome</keyword>
<name>A0A176QFQ9_9MICO</name>